<dbReference type="Proteomes" id="UP000243686">
    <property type="component" value="Unassembled WGS sequence"/>
</dbReference>
<name>A0A1S8WUN2_OPIVI</name>
<dbReference type="AlphaFoldDB" id="A0A1S8WUN2"/>
<dbReference type="EMBL" id="KV894604">
    <property type="protein sequence ID" value="OON18035.1"/>
    <property type="molecule type" value="Genomic_DNA"/>
</dbReference>
<evidence type="ECO:0000313" key="2">
    <source>
        <dbReference type="Proteomes" id="UP000243686"/>
    </source>
</evidence>
<organism evidence="1 2">
    <name type="scientific">Opisthorchis viverrini</name>
    <name type="common">Southeast Asian liver fluke</name>
    <dbReference type="NCBI Taxonomy" id="6198"/>
    <lineage>
        <taxon>Eukaryota</taxon>
        <taxon>Metazoa</taxon>
        <taxon>Spiralia</taxon>
        <taxon>Lophotrochozoa</taxon>
        <taxon>Platyhelminthes</taxon>
        <taxon>Trematoda</taxon>
        <taxon>Digenea</taxon>
        <taxon>Opisthorchiida</taxon>
        <taxon>Opisthorchiata</taxon>
        <taxon>Opisthorchiidae</taxon>
        <taxon>Opisthorchis</taxon>
    </lineage>
</organism>
<keyword evidence="2" id="KW-1185">Reference proteome</keyword>
<proteinExistence type="predicted"/>
<accession>A0A1S8WUN2</accession>
<gene>
    <name evidence="1" type="ORF">X801_06118</name>
</gene>
<sequence>MTNQIGRSIFLDPVVTRLSSRSMASSGYRRTSWRPVKPMATMTKVMTNQNRSECFYRSRRDMVNFKVNALLWLPVNIVGACQTNGADDEVGQKGGEIMALMTTWDLLISSTFLLQACMCLPKSTCSIFGTVRILLRNVWLRERGHHYHRDEHYPRMA</sequence>
<evidence type="ECO:0000313" key="1">
    <source>
        <dbReference type="EMBL" id="OON18035.1"/>
    </source>
</evidence>
<protein>
    <submittedName>
        <fullName evidence="1">Uncharacterized protein</fullName>
    </submittedName>
</protein>
<reference evidence="1 2" key="1">
    <citation type="submission" date="2015-03" db="EMBL/GenBank/DDBJ databases">
        <title>Draft genome of the nematode, Opisthorchis viverrini.</title>
        <authorList>
            <person name="Mitreva M."/>
        </authorList>
    </citation>
    <scope>NUCLEOTIDE SEQUENCE [LARGE SCALE GENOMIC DNA]</scope>
    <source>
        <strain evidence="1">Khon Kaen</strain>
    </source>
</reference>